<dbReference type="Proteomes" id="UP000261500">
    <property type="component" value="Unplaced"/>
</dbReference>
<dbReference type="PROSITE" id="PS00028">
    <property type="entry name" value="ZINC_FINGER_C2H2_1"/>
    <property type="match status" value="2"/>
</dbReference>
<feature type="domain" description="C2H2-type" evidence="8">
    <location>
        <begin position="184"/>
        <end position="206"/>
    </location>
</feature>
<feature type="compositionally biased region" description="Low complexity" evidence="7">
    <location>
        <begin position="302"/>
        <end position="314"/>
    </location>
</feature>
<sequence>MKRHFSPSSFPFPDLERSSVGREQPIQMDSESCFEIQDEGEKLHDTSHGGTRHSPPYRPKRERKQRTYTLCEVCNIQLNSAAQAQIHYNGKSHQKRLKQISSGKMPGNTGTSAQGNPLLASLPVPGRPLQPQLDLKHLLPFRLNGSSPLSLFPNFNTMDPVQKAVINHTFGVPQPLKKKQIISCNICHLRFNSTNQAEAHYKGHKHARKLKAMEAQKNRQRRGGDTSTTGKERERDRERDRNKTTPSDAALPAPIDTSLVKETSLQFDLEPSILEGKLEESPRSSVMLTPVSEVSSVELVTLSPPQVSPSSQLSETASDTSTPEGGEAAEPTEATEAMCLTGESGNAADPSITPGEPCMDDNKDPKKSKAHLHCPVCKVTVNSTSQLEAHNSGTKHKLMLEGHSVLPRRRGKVVAARSGCKSKRLGTKGSVGVTSKNFQCEVCEIFVNSETQLSQHMNSRRHKDRLAGKPPKPKFTPHSKSQPSSSFTNVRWSGYAGVAVSAMKKAFTQCNFTSLSSQTKLALQKQLTKSLTTGFLPSPLTPPTLCTVATNPLALRHPVGATTFIQTPFLGPALFRPAPGPLRATHTPIIFSPY</sequence>
<feature type="compositionally biased region" description="Polar residues" evidence="7">
    <location>
        <begin position="478"/>
        <end position="487"/>
    </location>
</feature>
<feature type="region of interest" description="Disordered" evidence="7">
    <location>
        <begin position="93"/>
        <end position="118"/>
    </location>
</feature>
<reference evidence="9" key="2">
    <citation type="submission" date="2025-09" db="UniProtKB">
        <authorList>
            <consortium name="Ensembl"/>
        </authorList>
    </citation>
    <scope>IDENTIFICATION</scope>
</reference>
<reference evidence="9" key="1">
    <citation type="submission" date="2025-08" db="UniProtKB">
        <authorList>
            <consortium name="Ensembl"/>
        </authorList>
    </citation>
    <scope>IDENTIFICATION</scope>
</reference>
<proteinExistence type="predicted"/>
<keyword evidence="5" id="KW-0862">Zinc</keyword>
<feature type="region of interest" description="Disordered" evidence="7">
    <location>
        <begin position="1"/>
        <end position="64"/>
    </location>
</feature>
<dbReference type="GO" id="GO:0003676">
    <property type="term" value="F:nucleic acid binding"/>
    <property type="evidence" value="ECO:0007669"/>
    <property type="project" value="InterPro"/>
</dbReference>
<evidence type="ECO:0000256" key="2">
    <source>
        <dbReference type="ARBA" id="ARBA00022723"/>
    </source>
</evidence>
<feature type="region of interest" description="Disordered" evidence="7">
    <location>
        <begin position="302"/>
        <end position="332"/>
    </location>
</feature>
<dbReference type="Gene3D" id="3.30.160.60">
    <property type="entry name" value="Classic Zinc Finger"/>
    <property type="match status" value="4"/>
</dbReference>
<feature type="domain" description="C2H2-type" evidence="8">
    <location>
        <begin position="440"/>
        <end position="462"/>
    </location>
</feature>
<evidence type="ECO:0000256" key="5">
    <source>
        <dbReference type="ARBA" id="ARBA00022833"/>
    </source>
</evidence>
<dbReference type="SMART" id="SM00355">
    <property type="entry name" value="ZnF_C2H2"/>
    <property type="match status" value="4"/>
</dbReference>
<keyword evidence="10" id="KW-1185">Reference proteome</keyword>
<evidence type="ECO:0000259" key="8">
    <source>
        <dbReference type="PROSITE" id="PS00028"/>
    </source>
</evidence>
<evidence type="ECO:0000256" key="6">
    <source>
        <dbReference type="ARBA" id="ARBA00023242"/>
    </source>
</evidence>
<dbReference type="FunFam" id="3.30.160.60:FF:000121">
    <property type="entry name" value="zinc finger protein 385B isoform X1"/>
    <property type="match status" value="1"/>
</dbReference>
<dbReference type="InterPro" id="IPR013087">
    <property type="entry name" value="Znf_C2H2_type"/>
</dbReference>
<dbReference type="GO" id="GO:0008270">
    <property type="term" value="F:zinc ion binding"/>
    <property type="evidence" value="ECO:0007669"/>
    <property type="project" value="UniProtKB-KW"/>
</dbReference>
<dbReference type="InterPro" id="IPR003604">
    <property type="entry name" value="Matrin/U1-like-C_Znf_C2H2"/>
</dbReference>
<comment type="subcellular location">
    <subcellularLocation>
        <location evidence="1">Nucleus</location>
    </subcellularLocation>
</comment>
<keyword evidence="4" id="KW-0863">Zinc-finger</keyword>
<evidence type="ECO:0000313" key="10">
    <source>
        <dbReference type="Proteomes" id="UP000261500"/>
    </source>
</evidence>
<dbReference type="GeneTree" id="ENSGT00940000157202"/>
<feature type="region of interest" description="Disordered" evidence="7">
    <location>
        <begin position="198"/>
        <end position="257"/>
    </location>
</feature>
<dbReference type="Pfam" id="PF12874">
    <property type="entry name" value="zf-met"/>
    <property type="match status" value="4"/>
</dbReference>
<dbReference type="GO" id="GO:0005634">
    <property type="term" value="C:nucleus"/>
    <property type="evidence" value="ECO:0007669"/>
    <property type="project" value="UniProtKB-SubCell"/>
</dbReference>
<feature type="region of interest" description="Disordered" evidence="7">
    <location>
        <begin position="454"/>
        <end position="487"/>
    </location>
</feature>
<keyword evidence="3" id="KW-0677">Repeat</keyword>
<name>A0A3B3W0V8_9TELE</name>
<dbReference type="Ensembl" id="ENSPLAT00000026521.1">
    <property type="protein sequence ID" value="ENSPLAP00000030529.1"/>
    <property type="gene ID" value="ENSPLAG00000021677.1"/>
</dbReference>
<keyword evidence="2" id="KW-0479">Metal-binding</keyword>
<evidence type="ECO:0000256" key="7">
    <source>
        <dbReference type="SAM" id="MobiDB-lite"/>
    </source>
</evidence>
<evidence type="ECO:0000313" key="9">
    <source>
        <dbReference type="Ensembl" id="ENSPLAP00000030529.1"/>
    </source>
</evidence>
<keyword evidence="6" id="KW-0539">Nucleus</keyword>
<feature type="compositionally biased region" description="Low complexity" evidence="7">
    <location>
        <begin position="322"/>
        <end position="332"/>
    </location>
</feature>
<dbReference type="InterPro" id="IPR036236">
    <property type="entry name" value="Znf_C2H2_sf"/>
</dbReference>
<dbReference type="AlphaFoldDB" id="A0A3B3W0V8"/>
<organism evidence="9 10">
    <name type="scientific">Poecilia latipinna</name>
    <name type="common">sailfin molly</name>
    <dbReference type="NCBI Taxonomy" id="48699"/>
    <lineage>
        <taxon>Eukaryota</taxon>
        <taxon>Metazoa</taxon>
        <taxon>Chordata</taxon>
        <taxon>Craniata</taxon>
        <taxon>Vertebrata</taxon>
        <taxon>Euteleostomi</taxon>
        <taxon>Actinopterygii</taxon>
        <taxon>Neopterygii</taxon>
        <taxon>Teleostei</taxon>
        <taxon>Neoteleostei</taxon>
        <taxon>Acanthomorphata</taxon>
        <taxon>Ovalentaria</taxon>
        <taxon>Atherinomorphae</taxon>
        <taxon>Cyprinodontiformes</taxon>
        <taxon>Poeciliidae</taxon>
        <taxon>Poeciliinae</taxon>
        <taxon>Poecilia</taxon>
    </lineage>
</organism>
<accession>A0A3B3W0V8</accession>
<evidence type="ECO:0000256" key="4">
    <source>
        <dbReference type="ARBA" id="ARBA00022771"/>
    </source>
</evidence>
<evidence type="ECO:0000256" key="3">
    <source>
        <dbReference type="ARBA" id="ARBA00022737"/>
    </source>
</evidence>
<feature type="compositionally biased region" description="Basic and acidic residues" evidence="7">
    <location>
        <begin position="230"/>
        <end position="243"/>
    </location>
</feature>
<protein>
    <submittedName>
        <fullName evidence="9">Zinc finger protein 385C</fullName>
    </submittedName>
</protein>
<evidence type="ECO:0000256" key="1">
    <source>
        <dbReference type="ARBA" id="ARBA00004123"/>
    </source>
</evidence>
<dbReference type="SUPFAM" id="SSF57667">
    <property type="entry name" value="beta-beta-alpha zinc fingers"/>
    <property type="match status" value="4"/>
</dbReference>
<dbReference type="SMART" id="SM00451">
    <property type="entry name" value="ZnF_U1"/>
    <property type="match status" value="4"/>
</dbReference>